<dbReference type="InterPro" id="IPR001753">
    <property type="entry name" value="Enoyl-CoA_hydra/iso"/>
</dbReference>
<proteinExistence type="inferred from homology"/>
<evidence type="ECO:0000256" key="1">
    <source>
        <dbReference type="ARBA" id="ARBA00004275"/>
    </source>
</evidence>
<organism evidence="5 6">
    <name type="scientific">Arthrobacter gengyunqii</name>
    <dbReference type="NCBI Taxonomy" id="2886940"/>
    <lineage>
        <taxon>Bacteria</taxon>
        <taxon>Bacillati</taxon>
        <taxon>Actinomycetota</taxon>
        <taxon>Actinomycetes</taxon>
        <taxon>Micrococcales</taxon>
        <taxon>Micrococcaceae</taxon>
        <taxon>Arthrobacter</taxon>
    </lineage>
</organism>
<evidence type="ECO:0000256" key="3">
    <source>
        <dbReference type="ARBA" id="ARBA00023235"/>
    </source>
</evidence>
<reference evidence="5" key="1">
    <citation type="submission" date="2021-10" db="EMBL/GenBank/DDBJ databases">
        <title>Novel species in genus Arthrobacter.</title>
        <authorList>
            <person name="Liu Y."/>
        </authorList>
    </citation>
    <scope>NUCLEOTIDE SEQUENCE</scope>
    <source>
        <strain evidence="5">Zg-Y809</strain>
    </source>
</reference>
<dbReference type="Proteomes" id="UP001139264">
    <property type="component" value="Unassembled WGS sequence"/>
</dbReference>
<evidence type="ECO:0000313" key="6">
    <source>
        <dbReference type="Proteomes" id="UP001139264"/>
    </source>
</evidence>
<dbReference type="EMBL" id="JAJFZP010000006">
    <property type="protein sequence ID" value="MCC3269221.1"/>
    <property type="molecule type" value="Genomic_DNA"/>
</dbReference>
<dbReference type="InterPro" id="IPR051053">
    <property type="entry name" value="ECH/Chromodomain_protein"/>
</dbReference>
<gene>
    <name evidence="5" type="ORF">LJ751_07575</name>
</gene>
<dbReference type="CDD" id="cd06558">
    <property type="entry name" value="crotonase-like"/>
    <property type="match status" value="1"/>
</dbReference>
<dbReference type="Gene3D" id="3.90.226.10">
    <property type="entry name" value="2-enoyl-CoA Hydratase, Chain A, domain 1"/>
    <property type="match status" value="1"/>
</dbReference>
<evidence type="ECO:0000256" key="2">
    <source>
        <dbReference type="ARBA" id="ARBA00023140"/>
    </source>
</evidence>
<keyword evidence="2" id="KW-0576">Peroxisome</keyword>
<dbReference type="PROSITE" id="PS00166">
    <property type="entry name" value="ENOYL_COA_HYDRATASE"/>
    <property type="match status" value="1"/>
</dbReference>
<comment type="similarity">
    <text evidence="4">Belongs to the enoyl-CoA hydratase/isomerase family.</text>
</comment>
<comment type="caution">
    <text evidence="5">The sequence shown here is derived from an EMBL/GenBank/DDBJ whole genome shotgun (WGS) entry which is preliminary data.</text>
</comment>
<name>A0A9X1M1F4_9MICC</name>
<dbReference type="PANTHER" id="PTHR43684:SF1">
    <property type="entry name" value="ENOYL-COA DELTA ISOMERASE 2"/>
    <property type="match status" value="1"/>
</dbReference>
<dbReference type="RefSeq" id="WP_227907685.1">
    <property type="nucleotide sequence ID" value="NZ_CP095461.1"/>
</dbReference>
<sequence>MTYRRLTLEYDGALARLTLNRPDSANALDLELAEELCAALADAEMHADCHVLLLQGAGRFFCAGGDVAAMAAAADQGAFLKELAGRLHEAVLALAKSRLISIAVVNGPAAGAGLGLALNADFILASPKARFLAAYAGVGLTPDCGVSYLLPELAGPRRAAEMCLAGRVAGHADALEWGLINELVPAEEIAGRAQELGEQLASGAVSVLGPTKRLLRARSTAGYETHLQEEAETIASMAASADTRDRLAAFAGRSGG</sequence>
<dbReference type="AlphaFoldDB" id="A0A9X1M1F4"/>
<dbReference type="InterPro" id="IPR029045">
    <property type="entry name" value="ClpP/crotonase-like_dom_sf"/>
</dbReference>
<dbReference type="SUPFAM" id="SSF52096">
    <property type="entry name" value="ClpP/crotonase"/>
    <property type="match status" value="1"/>
</dbReference>
<evidence type="ECO:0000256" key="4">
    <source>
        <dbReference type="RuleBase" id="RU003707"/>
    </source>
</evidence>
<keyword evidence="3" id="KW-0413">Isomerase</keyword>
<accession>A0A9X1M1F4</accession>
<dbReference type="GO" id="GO:0004165">
    <property type="term" value="F:delta(3)-delta(2)-enoyl-CoA isomerase activity"/>
    <property type="evidence" value="ECO:0007669"/>
    <property type="project" value="UniProtKB-ARBA"/>
</dbReference>
<comment type="subcellular location">
    <subcellularLocation>
        <location evidence="1">Peroxisome</location>
    </subcellularLocation>
</comment>
<dbReference type="Pfam" id="PF00378">
    <property type="entry name" value="ECH_1"/>
    <property type="match status" value="1"/>
</dbReference>
<dbReference type="PANTHER" id="PTHR43684">
    <property type="match status" value="1"/>
</dbReference>
<protein>
    <submittedName>
        <fullName evidence="5">Enoyl-CoA hydratase/isomerase family protein</fullName>
    </submittedName>
</protein>
<dbReference type="InterPro" id="IPR018376">
    <property type="entry name" value="Enoyl-CoA_hyd/isom_CS"/>
</dbReference>
<evidence type="ECO:0000313" key="5">
    <source>
        <dbReference type="EMBL" id="MCC3269221.1"/>
    </source>
</evidence>